<organism evidence="1 2">
    <name type="scientific">Rhipicephalus sanguineus</name>
    <name type="common">Brown dog tick</name>
    <name type="synonym">Ixodes sanguineus</name>
    <dbReference type="NCBI Taxonomy" id="34632"/>
    <lineage>
        <taxon>Eukaryota</taxon>
        <taxon>Metazoa</taxon>
        <taxon>Ecdysozoa</taxon>
        <taxon>Arthropoda</taxon>
        <taxon>Chelicerata</taxon>
        <taxon>Arachnida</taxon>
        <taxon>Acari</taxon>
        <taxon>Parasitiformes</taxon>
        <taxon>Ixodida</taxon>
        <taxon>Ixodoidea</taxon>
        <taxon>Ixodidae</taxon>
        <taxon>Rhipicephalinae</taxon>
        <taxon>Rhipicephalus</taxon>
        <taxon>Rhipicephalus</taxon>
    </lineage>
</organism>
<dbReference type="Proteomes" id="UP000821837">
    <property type="component" value="Chromosome 1"/>
</dbReference>
<evidence type="ECO:0000313" key="1">
    <source>
        <dbReference type="EMBL" id="KAH7983002.1"/>
    </source>
</evidence>
<dbReference type="AlphaFoldDB" id="A0A9D4QJ85"/>
<proteinExistence type="predicted"/>
<gene>
    <name evidence="1" type="ORF">HPB52_008657</name>
</gene>
<name>A0A9D4QJ85_RHISA</name>
<reference evidence="1" key="1">
    <citation type="journal article" date="2020" name="Cell">
        <title>Large-Scale Comparative Analyses of Tick Genomes Elucidate Their Genetic Diversity and Vector Capacities.</title>
        <authorList>
            <consortium name="Tick Genome and Microbiome Consortium (TIGMIC)"/>
            <person name="Jia N."/>
            <person name="Wang J."/>
            <person name="Shi W."/>
            <person name="Du L."/>
            <person name="Sun Y."/>
            <person name="Zhan W."/>
            <person name="Jiang J.F."/>
            <person name="Wang Q."/>
            <person name="Zhang B."/>
            <person name="Ji P."/>
            <person name="Bell-Sakyi L."/>
            <person name="Cui X.M."/>
            <person name="Yuan T.T."/>
            <person name="Jiang B.G."/>
            <person name="Yang W.F."/>
            <person name="Lam T.T."/>
            <person name="Chang Q.C."/>
            <person name="Ding S.J."/>
            <person name="Wang X.J."/>
            <person name="Zhu J.G."/>
            <person name="Ruan X.D."/>
            <person name="Zhao L."/>
            <person name="Wei J.T."/>
            <person name="Ye R.Z."/>
            <person name="Que T.C."/>
            <person name="Du C.H."/>
            <person name="Zhou Y.H."/>
            <person name="Cheng J.X."/>
            <person name="Dai P.F."/>
            <person name="Guo W.B."/>
            <person name="Han X.H."/>
            <person name="Huang E.J."/>
            <person name="Li L.F."/>
            <person name="Wei W."/>
            <person name="Gao Y.C."/>
            <person name="Liu J.Z."/>
            <person name="Shao H.Z."/>
            <person name="Wang X."/>
            <person name="Wang C.C."/>
            <person name="Yang T.C."/>
            <person name="Huo Q.B."/>
            <person name="Li W."/>
            <person name="Chen H.Y."/>
            <person name="Chen S.E."/>
            <person name="Zhou L.G."/>
            <person name="Ni X.B."/>
            <person name="Tian J.H."/>
            <person name="Sheng Y."/>
            <person name="Liu T."/>
            <person name="Pan Y.S."/>
            <person name="Xia L.Y."/>
            <person name="Li J."/>
            <person name="Zhao F."/>
            <person name="Cao W.C."/>
        </authorList>
    </citation>
    <scope>NUCLEOTIDE SEQUENCE</scope>
    <source>
        <strain evidence="1">Rsan-2018</strain>
    </source>
</reference>
<comment type="caution">
    <text evidence="1">The sequence shown here is derived from an EMBL/GenBank/DDBJ whole genome shotgun (WGS) entry which is preliminary data.</text>
</comment>
<reference evidence="1" key="2">
    <citation type="submission" date="2021-09" db="EMBL/GenBank/DDBJ databases">
        <authorList>
            <person name="Jia N."/>
            <person name="Wang J."/>
            <person name="Shi W."/>
            <person name="Du L."/>
            <person name="Sun Y."/>
            <person name="Zhan W."/>
            <person name="Jiang J."/>
            <person name="Wang Q."/>
            <person name="Zhang B."/>
            <person name="Ji P."/>
            <person name="Sakyi L.B."/>
            <person name="Cui X."/>
            <person name="Yuan T."/>
            <person name="Jiang B."/>
            <person name="Yang W."/>
            <person name="Lam T.T.-Y."/>
            <person name="Chang Q."/>
            <person name="Ding S."/>
            <person name="Wang X."/>
            <person name="Zhu J."/>
            <person name="Ruan X."/>
            <person name="Zhao L."/>
            <person name="Wei J."/>
            <person name="Que T."/>
            <person name="Du C."/>
            <person name="Cheng J."/>
            <person name="Dai P."/>
            <person name="Han X."/>
            <person name="Huang E."/>
            <person name="Gao Y."/>
            <person name="Liu J."/>
            <person name="Shao H."/>
            <person name="Ye R."/>
            <person name="Li L."/>
            <person name="Wei W."/>
            <person name="Wang X."/>
            <person name="Wang C."/>
            <person name="Huo Q."/>
            <person name="Li W."/>
            <person name="Guo W."/>
            <person name="Chen H."/>
            <person name="Chen S."/>
            <person name="Zhou L."/>
            <person name="Zhou L."/>
            <person name="Ni X."/>
            <person name="Tian J."/>
            <person name="Zhou Y."/>
            <person name="Sheng Y."/>
            <person name="Liu T."/>
            <person name="Pan Y."/>
            <person name="Xia L."/>
            <person name="Li J."/>
            <person name="Zhao F."/>
            <person name="Cao W."/>
        </authorList>
    </citation>
    <scope>NUCLEOTIDE SEQUENCE</scope>
    <source>
        <strain evidence="1">Rsan-2018</strain>
        <tissue evidence="1">Larvae</tissue>
    </source>
</reference>
<protein>
    <submittedName>
        <fullName evidence="1">Uncharacterized protein</fullName>
    </submittedName>
</protein>
<accession>A0A9D4QJ85</accession>
<evidence type="ECO:0000313" key="2">
    <source>
        <dbReference type="Proteomes" id="UP000821837"/>
    </source>
</evidence>
<dbReference type="EMBL" id="JABSTV010001245">
    <property type="protein sequence ID" value="KAH7983002.1"/>
    <property type="molecule type" value="Genomic_DNA"/>
</dbReference>
<dbReference type="VEuPathDB" id="VectorBase:RSAN_046208"/>
<sequence length="112" mass="12420">MTYVSRTAKLCDRNLENAREAAQIVNDDAYPHSPSQGWQMVCRLVKEYRFCMSELLAGCHNIDEEVNHKMMVNVRAEGLHFCFAGGARCAATAPLAIALAPVALWARAAQRP</sequence>
<keyword evidence="2" id="KW-1185">Reference proteome</keyword>